<evidence type="ECO:0000313" key="8">
    <source>
        <dbReference type="EMBL" id="CAB4006348.1"/>
    </source>
</evidence>
<feature type="disulfide bond" evidence="6">
    <location>
        <begin position="147"/>
        <end position="181"/>
    </location>
</feature>
<evidence type="ECO:0000256" key="5">
    <source>
        <dbReference type="ARBA" id="ARBA00023136"/>
    </source>
</evidence>
<dbReference type="CDD" id="cd03127">
    <property type="entry name" value="tetraspanin_LEL"/>
    <property type="match status" value="1"/>
</dbReference>
<dbReference type="AlphaFoldDB" id="A0A7D9EEC1"/>
<dbReference type="Gene3D" id="1.10.1450.10">
    <property type="entry name" value="Tetraspanin"/>
    <property type="match status" value="1"/>
</dbReference>
<dbReference type="PRINTS" id="PR00259">
    <property type="entry name" value="TMFOUR"/>
</dbReference>
<sequence length="227" mass="25441">MASAYKCLRYLMIIFNLVFCLCGIGVLVAGIIVRVDREDRLLYLEVCDKFDYHSVSYITIASGLFIIIVSAIGFFGTLRESRSVLLSFICCLFTLFLMEVTIGILSVVYKAEVEDELKDCMNGTLVEYYADEKMKNSWDKIQIELSCCGVLDGKDYARARNRPFNVTSPKTCDSNTYDNGCHSAIKEKASDHLAILAVIAGVITLVELIGIAFSLWIVCKISEKYHT</sequence>
<dbReference type="InterPro" id="IPR000301">
    <property type="entry name" value="Tetraspanin_animals"/>
</dbReference>
<comment type="subcellular location">
    <subcellularLocation>
        <location evidence="1 7">Membrane</location>
        <topology evidence="1 7">Multi-pass membrane protein</topology>
    </subcellularLocation>
</comment>
<evidence type="ECO:0000256" key="3">
    <source>
        <dbReference type="ARBA" id="ARBA00022692"/>
    </source>
</evidence>
<dbReference type="PANTHER" id="PTHR19282:SF551">
    <property type="entry name" value="RE08073P-RELATED"/>
    <property type="match status" value="1"/>
</dbReference>
<name>A0A7D9EEC1_PARCT</name>
<evidence type="ECO:0000256" key="7">
    <source>
        <dbReference type="RuleBase" id="RU361218"/>
    </source>
</evidence>
<accession>A0A7D9EEC1</accession>
<dbReference type="GO" id="GO:0005886">
    <property type="term" value="C:plasma membrane"/>
    <property type="evidence" value="ECO:0007669"/>
    <property type="project" value="TreeGrafter"/>
</dbReference>
<evidence type="ECO:0000256" key="2">
    <source>
        <dbReference type="ARBA" id="ARBA00006840"/>
    </source>
</evidence>
<evidence type="ECO:0000313" key="9">
    <source>
        <dbReference type="Proteomes" id="UP001152795"/>
    </source>
</evidence>
<comment type="similarity">
    <text evidence="2 7">Belongs to the tetraspanin (TM4SF) family.</text>
</comment>
<comment type="caution">
    <text evidence="8">The sequence shown here is derived from an EMBL/GenBank/DDBJ whole genome shotgun (WGS) entry which is preliminary data.</text>
</comment>
<dbReference type="Pfam" id="PF00335">
    <property type="entry name" value="Tetraspanin"/>
    <property type="match status" value="1"/>
</dbReference>
<keyword evidence="6" id="KW-1015">Disulfide bond</keyword>
<evidence type="ECO:0000256" key="6">
    <source>
        <dbReference type="PIRSR" id="PIRSR002419-1"/>
    </source>
</evidence>
<organism evidence="8 9">
    <name type="scientific">Paramuricea clavata</name>
    <name type="common">Red gorgonian</name>
    <name type="synonym">Violescent sea-whip</name>
    <dbReference type="NCBI Taxonomy" id="317549"/>
    <lineage>
        <taxon>Eukaryota</taxon>
        <taxon>Metazoa</taxon>
        <taxon>Cnidaria</taxon>
        <taxon>Anthozoa</taxon>
        <taxon>Octocorallia</taxon>
        <taxon>Malacalcyonacea</taxon>
        <taxon>Plexauridae</taxon>
        <taxon>Paramuricea</taxon>
    </lineage>
</organism>
<gene>
    <name evidence="8" type="ORF">PACLA_8A081276</name>
</gene>
<keyword evidence="4 7" id="KW-1133">Transmembrane helix</keyword>
<feature type="transmembrane region" description="Helical" evidence="7">
    <location>
        <begin position="55"/>
        <end position="78"/>
    </location>
</feature>
<reference evidence="8" key="1">
    <citation type="submission" date="2020-04" db="EMBL/GenBank/DDBJ databases">
        <authorList>
            <person name="Alioto T."/>
            <person name="Alioto T."/>
            <person name="Gomez Garrido J."/>
        </authorList>
    </citation>
    <scope>NUCLEOTIDE SEQUENCE</scope>
    <source>
        <strain evidence="8">A484AB</strain>
    </source>
</reference>
<keyword evidence="3 7" id="KW-0812">Transmembrane</keyword>
<proteinExistence type="inferred from homology"/>
<dbReference type="PANTHER" id="PTHR19282">
    <property type="entry name" value="TETRASPANIN"/>
    <property type="match status" value="1"/>
</dbReference>
<keyword evidence="9" id="KW-1185">Reference proteome</keyword>
<dbReference type="PIRSF" id="PIRSF002419">
    <property type="entry name" value="Tetraspanin"/>
    <property type="match status" value="1"/>
</dbReference>
<evidence type="ECO:0000256" key="4">
    <source>
        <dbReference type="ARBA" id="ARBA00022989"/>
    </source>
</evidence>
<dbReference type="OrthoDB" id="5969951at2759"/>
<dbReference type="InterPro" id="IPR018499">
    <property type="entry name" value="Tetraspanin/Peripherin"/>
</dbReference>
<dbReference type="InterPro" id="IPR008952">
    <property type="entry name" value="Tetraspanin_EC2_sf"/>
</dbReference>
<evidence type="ECO:0000256" key="1">
    <source>
        <dbReference type="ARBA" id="ARBA00004141"/>
    </source>
</evidence>
<feature type="transmembrane region" description="Helical" evidence="7">
    <location>
        <begin position="12"/>
        <end position="35"/>
    </location>
</feature>
<dbReference type="Proteomes" id="UP001152795">
    <property type="component" value="Unassembled WGS sequence"/>
</dbReference>
<keyword evidence="5 7" id="KW-0472">Membrane</keyword>
<protein>
    <recommendedName>
        <fullName evidence="7">Tetraspanin</fullName>
    </recommendedName>
</protein>
<dbReference type="EMBL" id="CACRXK020005486">
    <property type="protein sequence ID" value="CAB4006348.1"/>
    <property type="molecule type" value="Genomic_DNA"/>
</dbReference>
<feature type="transmembrane region" description="Helical" evidence="7">
    <location>
        <begin position="193"/>
        <end position="218"/>
    </location>
</feature>
<feature type="transmembrane region" description="Helical" evidence="7">
    <location>
        <begin position="85"/>
        <end position="109"/>
    </location>
</feature>
<dbReference type="SUPFAM" id="SSF48652">
    <property type="entry name" value="Tetraspanin"/>
    <property type="match status" value="1"/>
</dbReference>